<keyword evidence="4" id="KW-1185">Reference proteome</keyword>
<comment type="caution">
    <text evidence="3">The sequence shown here is derived from an EMBL/GenBank/DDBJ whole genome shotgun (WGS) entry which is preliminary data.</text>
</comment>
<feature type="region of interest" description="Disordered" evidence="2">
    <location>
        <begin position="363"/>
        <end position="382"/>
    </location>
</feature>
<feature type="compositionally biased region" description="Basic and acidic residues" evidence="2">
    <location>
        <begin position="100"/>
        <end position="120"/>
    </location>
</feature>
<evidence type="ECO:0000313" key="4">
    <source>
        <dbReference type="Proteomes" id="UP001303160"/>
    </source>
</evidence>
<dbReference type="Pfam" id="PF09729">
    <property type="entry name" value="Gti1_Pac2"/>
    <property type="match status" value="1"/>
</dbReference>
<proteinExistence type="inferred from homology"/>
<gene>
    <name evidence="3" type="ORF">QBC40DRAFT_7611</name>
</gene>
<sequence>MAPNPDRQPAHVPLQPTYVGYAANTGDAMCLMEAVVRGEIPHCSRRPHEKERAWIIRSGHIFIYEEGASGIKRWTDGHYWSPSRIQGNFLVYREIEPSDLDGKGGEKNKKAKKKTGDGVRKSSTPPANRANSALIPQGLLQNNNRDITLPDGRVLPFEGEHGAQKCLGSLVDTDCSRKYKKDGLIKRTMSFNFDGKTHHMVSYISLTDYMDQELPEPSRDPKFLNLIPRDSLLLQKWRVAYHEDLGPWYGRVPLRSMERPQEQAMMAPQPQAVFHPHFGMAHHGMQAHDMQVMMQNQPHGLPMPGQHPSLPMREHPAHGQQQQQLVEYPHGGEYGNPVDYAPAAAEYAPAPDYTHRAYTHISDGEEQPFGSEDSAPRSSIAMPHPAWQPQAQAQGYGGVVPGAYHSPAVPYAAPEMGYQEQDMVYGTQNGAFAEHNGAYDDGGMPFAAQGSAYQDHDMGLANDAFHYPALPEGDYPPPSEN</sequence>
<comment type="similarity">
    <text evidence="1">Belongs to the MIT1/WOR1 family.</text>
</comment>
<evidence type="ECO:0000256" key="1">
    <source>
        <dbReference type="ARBA" id="ARBA00008359"/>
    </source>
</evidence>
<name>A0AAN7APM3_9PEZI</name>
<reference evidence="3" key="1">
    <citation type="journal article" date="2023" name="Mol. Phylogenet. Evol.">
        <title>Genome-scale phylogeny and comparative genomics of the fungal order Sordariales.</title>
        <authorList>
            <person name="Hensen N."/>
            <person name="Bonometti L."/>
            <person name="Westerberg I."/>
            <person name="Brannstrom I.O."/>
            <person name="Guillou S."/>
            <person name="Cros-Aarteil S."/>
            <person name="Calhoun S."/>
            <person name="Haridas S."/>
            <person name="Kuo A."/>
            <person name="Mondo S."/>
            <person name="Pangilinan J."/>
            <person name="Riley R."/>
            <person name="LaButti K."/>
            <person name="Andreopoulos B."/>
            <person name="Lipzen A."/>
            <person name="Chen C."/>
            <person name="Yan M."/>
            <person name="Daum C."/>
            <person name="Ng V."/>
            <person name="Clum A."/>
            <person name="Steindorff A."/>
            <person name="Ohm R.A."/>
            <person name="Martin F."/>
            <person name="Silar P."/>
            <person name="Natvig D.O."/>
            <person name="Lalanne C."/>
            <person name="Gautier V."/>
            <person name="Ament-Velasquez S.L."/>
            <person name="Kruys A."/>
            <person name="Hutchinson M.I."/>
            <person name="Powell A.J."/>
            <person name="Barry K."/>
            <person name="Miller A.N."/>
            <person name="Grigoriev I.V."/>
            <person name="Debuchy R."/>
            <person name="Gladieux P."/>
            <person name="Hiltunen Thoren M."/>
            <person name="Johannesson H."/>
        </authorList>
    </citation>
    <scope>NUCLEOTIDE SEQUENCE</scope>
    <source>
        <strain evidence="3">CBS 315.58</strain>
    </source>
</reference>
<dbReference type="InterPro" id="IPR018608">
    <property type="entry name" value="Gti1/Pac2"/>
</dbReference>
<dbReference type="AlphaFoldDB" id="A0AAN7APM3"/>
<dbReference type="GO" id="GO:0003677">
    <property type="term" value="F:DNA binding"/>
    <property type="evidence" value="ECO:0007669"/>
    <property type="project" value="TreeGrafter"/>
</dbReference>
<evidence type="ECO:0000256" key="2">
    <source>
        <dbReference type="SAM" id="MobiDB-lite"/>
    </source>
</evidence>
<dbReference type="PANTHER" id="PTHR28027">
    <property type="entry name" value="TRANSCRIPTIONAL REGULATOR MIT1"/>
    <property type="match status" value="1"/>
</dbReference>
<evidence type="ECO:0000313" key="3">
    <source>
        <dbReference type="EMBL" id="KAK4196506.1"/>
    </source>
</evidence>
<reference evidence="3" key="2">
    <citation type="submission" date="2023-05" db="EMBL/GenBank/DDBJ databases">
        <authorList>
            <consortium name="Lawrence Berkeley National Laboratory"/>
            <person name="Steindorff A."/>
            <person name="Hensen N."/>
            <person name="Bonometti L."/>
            <person name="Westerberg I."/>
            <person name="Brannstrom I.O."/>
            <person name="Guillou S."/>
            <person name="Cros-Aarteil S."/>
            <person name="Calhoun S."/>
            <person name="Haridas S."/>
            <person name="Kuo A."/>
            <person name="Mondo S."/>
            <person name="Pangilinan J."/>
            <person name="Riley R."/>
            <person name="Labutti K."/>
            <person name="Andreopoulos B."/>
            <person name="Lipzen A."/>
            <person name="Chen C."/>
            <person name="Yanf M."/>
            <person name="Daum C."/>
            <person name="Ng V."/>
            <person name="Clum A."/>
            <person name="Ohm R."/>
            <person name="Martin F."/>
            <person name="Silar P."/>
            <person name="Natvig D."/>
            <person name="Lalanne C."/>
            <person name="Gautier V."/>
            <person name="Ament-Velasquez S.L."/>
            <person name="Kruys A."/>
            <person name="Hutchinson M.I."/>
            <person name="Powell A.J."/>
            <person name="Barry K."/>
            <person name="Miller A.N."/>
            <person name="Grigoriev I.V."/>
            <person name="Debuchy R."/>
            <person name="Gladieux P."/>
            <person name="Thoren M.H."/>
            <person name="Johannesson H."/>
        </authorList>
    </citation>
    <scope>NUCLEOTIDE SEQUENCE</scope>
    <source>
        <strain evidence="3">CBS 315.58</strain>
    </source>
</reference>
<accession>A0AAN7APM3</accession>
<dbReference type="Proteomes" id="UP001303160">
    <property type="component" value="Unassembled WGS sequence"/>
</dbReference>
<protein>
    <submittedName>
        <fullName evidence="3">Gti1/Pac2 family-domain-containing protein</fullName>
    </submittedName>
</protein>
<dbReference type="PANTHER" id="PTHR28027:SF2">
    <property type="entry name" value="TRANSCRIPTIONAL REGULATOR MIT1"/>
    <property type="match status" value="1"/>
</dbReference>
<organism evidence="3 4">
    <name type="scientific">Triangularia verruculosa</name>
    <dbReference type="NCBI Taxonomy" id="2587418"/>
    <lineage>
        <taxon>Eukaryota</taxon>
        <taxon>Fungi</taxon>
        <taxon>Dikarya</taxon>
        <taxon>Ascomycota</taxon>
        <taxon>Pezizomycotina</taxon>
        <taxon>Sordariomycetes</taxon>
        <taxon>Sordariomycetidae</taxon>
        <taxon>Sordariales</taxon>
        <taxon>Podosporaceae</taxon>
        <taxon>Triangularia</taxon>
    </lineage>
</organism>
<feature type="compositionally biased region" description="Polar residues" evidence="2">
    <location>
        <begin position="122"/>
        <end position="131"/>
    </location>
</feature>
<dbReference type="EMBL" id="MU863983">
    <property type="protein sequence ID" value="KAK4196506.1"/>
    <property type="molecule type" value="Genomic_DNA"/>
</dbReference>
<feature type="region of interest" description="Disordered" evidence="2">
    <location>
        <begin position="100"/>
        <end position="135"/>
    </location>
</feature>